<dbReference type="NCBIfam" id="NF047352">
    <property type="entry name" value="P_loop_sacsin"/>
    <property type="match status" value="1"/>
</dbReference>
<dbReference type="Gene3D" id="3.30.565.10">
    <property type="entry name" value="Histidine kinase-like ATPase, C-terminal domain"/>
    <property type="match status" value="1"/>
</dbReference>
<protein>
    <recommendedName>
        <fullName evidence="4">Protein NO VEIN C-terminal domain-containing protein</fullName>
    </recommendedName>
</protein>
<feature type="region of interest" description="Disordered" evidence="1">
    <location>
        <begin position="1468"/>
        <end position="1557"/>
    </location>
</feature>
<dbReference type="OrthoDB" id="1262810at2759"/>
<reference evidence="2" key="2">
    <citation type="submission" date="2020-05" db="EMBL/GenBank/DDBJ databases">
        <authorList>
            <person name="Kim H.-S."/>
            <person name="Proctor R.H."/>
            <person name="Brown D.W."/>
        </authorList>
    </citation>
    <scope>NUCLEOTIDE SEQUENCE</scope>
    <source>
        <strain evidence="2">NRRL 22465</strain>
    </source>
</reference>
<dbReference type="InterPro" id="IPR052957">
    <property type="entry name" value="Auxin_embryo_med"/>
</dbReference>
<proteinExistence type="predicted"/>
<dbReference type="SUPFAM" id="SSF55874">
    <property type="entry name" value="ATPase domain of HSP90 chaperone/DNA topoisomerase II/histidine kinase"/>
    <property type="match status" value="1"/>
</dbReference>
<comment type="caution">
    <text evidence="2">The sequence shown here is derived from an EMBL/GenBank/DDBJ whole genome shotgun (WGS) entry which is preliminary data.</text>
</comment>
<name>A0A8H4XJ17_9HYPO</name>
<dbReference type="PANTHER" id="PTHR32387">
    <property type="entry name" value="WU:FJ29H11"/>
    <property type="match status" value="1"/>
</dbReference>
<feature type="compositionally biased region" description="Polar residues" evidence="1">
    <location>
        <begin position="1915"/>
        <end position="1927"/>
    </location>
</feature>
<evidence type="ECO:0000256" key="1">
    <source>
        <dbReference type="SAM" id="MobiDB-lite"/>
    </source>
</evidence>
<organism evidence="2 3">
    <name type="scientific">Fusarium zealandicum</name>
    <dbReference type="NCBI Taxonomy" id="1053134"/>
    <lineage>
        <taxon>Eukaryota</taxon>
        <taxon>Fungi</taxon>
        <taxon>Dikarya</taxon>
        <taxon>Ascomycota</taxon>
        <taxon>Pezizomycotina</taxon>
        <taxon>Sordariomycetes</taxon>
        <taxon>Hypocreomycetidae</taxon>
        <taxon>Hypocreales</taxon>
        <taxon>Nectriaceae</taxon>
        <taxon>Fusarium</taxon>
        <taxon>Fusarium staphyleae species complex</taxon>
    </lineage>
</organism>
<evidence type="ECO:0000313" key="3">
    <source>
        <dbReference type="Proteomes" id="UP000635477"/>
    </source>
</evidence>
<feature type="region of interest" description="Disordered" evidence="1">
    <location>
        <begin position="1898"/>
        <end position="1977"/>
    </location>
</feature>
<feature type="compositionally biased region" description="Acidic residues" evidence="1">
    <location>
        <begin position="1404"/>
        <end position="1421"/>
    </location>
</feature>
<feature type="region of interest" description="Disordered" evidence="1">
    <location>
        <begin position="1394"/>
        <end position="1422"/>
    </location>
</feature>
<feature type="compositionally biased region" description="Polar residues" evidence="1">
    <location>
        <begin position="1521"/>
        <end position="1544"/>
    </location>
</feature>
<keyword evidence="3" id="KW-1185">Reference proteome</keyword>
<reference evidence="2" key="1">
    <citation type="journal article" date="2020" name="BMC Genomics">
        <title>Correction to: Identification and distribution of gene clusters required for synthesis of sphingolipid metabolism inhibitors in diverse species of the filamentous fungus Fusarium.</title>
        <authorList>
            <person name="Kim H.S."/>
            <person name="Lohmar J.M."/>
            <person name="Busman M."/>
            <person name="Brown D.W."/>
            <person name="Naumann T.A."/>
            <person name="Divon H.H."/>
            <person name="Lysoe E."/>
            <person name="Uhlig S."/>
            <person name="Proctor R.H."/>
        </authorList>
    </citation>
    <scope>NUCLEOTIDE SEQUENCE</scope>
    <source>
        <strain evidence="2">NRRL 22465</strain>
    </source>
</reference>
<dbReference type="PANTHER" id="PTHR32387:SF0">
    <property type="entry name" value="PROTEIN NO VEIN"/>
    <property type="match status" value="1"/>
</dbReference>
<feature type="region of interest" description="Disordered" evidence="1">
    <location>
        <begin position="1796"/>
        <end position="1817"/>
    </location>
</feature>
<sequence length="2093" mass="235914">MSTEGAPAAEPVQRTARDLVREIAKDRGYLGEDQLAQIGLVNPQLRREVEEALLRKDEMIGSAVLTLARNLYTSNARFVFELLQNADDNDYSKALSRGQDPYVSFEIRPDRVSIECNENGFSRENLSAICAIGKSSKVGAAGYIGEKGIGFKSVFMAAWKVFIQSNGFSFSFTHRKGDSGLGMVTPVWEEEAENLGDTRTRITLLLHTSDDPDEDARQRETIRLQFQDLQHTILLFLRKLRRVQVSFFDQDDTMTSATTYSLHGCNPTTIRKTTSEGVEERQYHVTKYMAENIPRSENRTYSEERERADSSTEVVLAFPLTESSTPVIENQDVFAFLPMRPMGFKFLIHTDFVTEASRQGLVVTSLRNRALLTGIADCFIRAVQEFCGHSTLQYQWMRWLPQRDAYPWDSFWSVLLDRISERIQEVKVLRTLGTGKLDYIHRLCRLQPWLRDTKGDPLFMDMNDEIYLAKEYAHEDLSLLRPYGLESVSCDDMIARVGNDLRKQPEASRMKNPSTSDEWHSLAARALVLMKNSAKLGSTQNRIKELKFIPLETGAWVSAGNGPLYYSHCSGQLAIPDDLDLSLVDPKAASNPDRRALFDKFGVIEALVKDVRSLILAKPAPTVADEAALTTSISHLKFLYLSEGLLEEEDWQKSLKGYRVYDEDLKACSPSRQDVYLTTEDEFGPSELLKPTEEVEGLAVPFLHNDYFKEEPMTPQGYKWSWMEWLEQRLSLRRHLRLTQRGAGRNLELSSAFQYIEQHRAECLLGALQQIWGLEGNAAIGSLEIMDELRAMEVLCKGGDEFTLSEPLSTTYLPLPELEGKYARYSEGEDFVFLELGDPLTTGTYRSKWGFLVDHLGVGDTDDLRFYLSILKAIRYSNPAEGVCRNTRILDLYEMIYARCREADSFLDAQAKARQAVADGNLIFVPAHGSNPAVWASPDKCLWDAREDMQTAYPLEHLYRTKFGRSEGVELDVLRQFFKTTLGVSDCSWTHYLAEIRTLKDTGSEDYDWINDLYISLDAIRRGLGESDAAKLKKAFAEEQLIHVNIGNASRWYTAGQCLWSSATQIQGRVALNDLYPDLEDFFVSFLGVQELTLDMAYDELKEMSVRVPSPSITAVKETIWALNSLLISEVNLPDEEAIFIGKVFPIKYPNGTVKLQTGRTQFAIADRKSLGDIFAPQAKILDFTLDEVRRLRPFFSWLGLETRYLSSMVREISTVAGGRMDRLQHPDRDIRQKAEGLYRIAVHFNSPRMVGDSLELYWTLCSTEVYETDGISSELHLSQDGHDLVHVQERSELHLREDDGVLKVYVPRDPKTQGFCYFSALPRRFLEWMMMDPATLIKRPAGSRAIQIVNAVLNAPIINMSQILEAEGIVDVDIPQGSDEEEKDAIDLEHDEFTEEPSNTVDVEAEETGEAESTVDDIQEDHEHDETIFYEAEEEAEEAEEDPIARYLAQPEIDEVDLSSDEDNLLDQFTDMRSPPRWAELPVRQRSPATSNSSFTGRRLFTPTSSTTEPPRQRRWTSDYGPQTPNANPNASASSRPTTSQPLFGTATHPAFVFGSSPSAQSNSAFQFQGVGGRPPEPTLEDEVEYLRLVNNVISAASTAIFPSKGSDDMSGLFGALPDADEDDLELSRQFRTRGPLERDMKIGALGELFVFELLSKLSPSLPRFSRENWQSQMRKFVTVHPDYSDMLPWTGRETADIVYFDRKRELTTMLADKGYLDRTAWQNKKPLFMIEVKSTTGHCRTPFYMSKRQFQMENSNTTLSPVVSPIIYVIARVFNVGKPNVDLKIYMDPEKLRQDGTHTATPHPHPHPHPLHDNHTVSMSRIFDLTDASGDRQRPRSHYIRPSVYGRPLGAPLPMNSFWQEDGTVWPPVPPGFAEADRGRAFLYNRNIEEIVISSTAVSPSSSPAQSPIGSPVRSSHGSSATSRAASPPLSDAEEQMDSSGTSIARSDPSASAANIPVAAQGEQPVQISKTAARRRRYRARRAARAAERAHVRNSTLNPEADSWFPASSDVIDLEILQEQWDSVELHRMYNIADELDREEALTDWFWSKAQPVEESAESVKSGSNSANSCSKQNASEPIVADGVKPCSPGK</sequence>
<feature type="compositionally biased region" description="Polar residues" evidence="1">
    <location>
        <begin position="1940"/>
        <end position="1955"/>
    </location>
</feature>
<dbReference type="Proteomes" id="UP000635477">
    <property type="component" value="Unassembled WGS sequence"/>
</dbReference>
<gene>
    <name evidence="2" type="ORF">FZEAL_7274</name>
</gene>
<evidence type="ECO:0008006" key="4">
    <source>
        <dbReference type="Google" id="ProtNLM"/>
    </source>
</evidence>
<dbReference type="EMBL" id="JABEYC010000579">
    <property type="protein sequence ID" value="KAF4976018.1"/>
    <property type="molecule type" value="Genomic_DNA"/>
</dbReference>
<feature type="compositionally biased region" description="Polar residues" evidence="1">
    <location>
        <begin position="1488"/>
        <end position="1511"/>
    </location>
</feature>
<feature type="compositionally biased region" description="Low complexity" evidence="1">
    <location>
        <begin position="1898"/>
        <end position="1914"/>
    </location>
</feature>
<evidence type="ECO:0000313" key="2">
    <source>
        <dbReference type="EMBL" id="KAF4976018.1"/>
    </source>
</evidence>
<feature type="region of interest" description="Disordered" evidence="1">
    <location>
        <begin position="2055"/>
        <end position="2093"/>
    </location>
</feature>
<dbReference type="InterPro" id="IPR036890">
    <property type="entry name" value="HATPase_C_sf"/>
</dbReference>
<feature type="compositionally biased region" description="Polar residues" evidence="1">
    <location>
        <begin position="2061"/>
        <end position="2078"/>
    </location>
</feature>
<accession>A0A8H4XJ17</accession>